<dbReference type="AlphaFoldDB" id="A0A1F7GQ73"/>
<name>A0A1F7GQ73_9BACT</name>
<dbReference type="EMBL" id="MFZI01000021">
    <property type="protein sequence ID" value="OGK21101.1"/>
    <property type="molecule type" value="Genomic_DNA"/>
</dbReference>
<evidence type="ECO:0000313" key="3">
    <source>
        <dbReference type="Proteomes" id="UP000177026"/>
    </source>
</evidence>
<accession>A0A1F7GQ73</accession>
<gene>
    <name evidence="2" type="ORF">A2866_02780</name>
</gene>
<proteinExistence type="predicted"/>
<evidence type="ECO:0000313" key="2">
    <source>
        <dbReference type="EMBL" id="OGK21101.1"/>
    </source>
</evidence>
<comment type="caution">
    <text evidence="2">The sequence shown here is derived from an EMBL/GenBank/DDBJ whole genome shotgun (WGS) entry which is preliminary data.</text>
</comment>
<evidence type="ECO:0000256" key="1">
    <source>
        <dbReference type="SAM" id="Phobius"/>
    </source>
</evidence>
<reference evidence="2 3" key="1">
    <citation type="journal article" date="2016" name="Nat. Commun.">
        <title>Thousands of microbial genomes shed light on interconnected biogeochemical processes in an aquifer system.</title>
        <authorList>
            <person name="Anantharaman K."/>
            <person name="Brown C.T."/>
            <person name="Hug L.A."/>
            <person name="Sharon I."/>
            <person name="Castelle C.J."/>
            <person name="Probst A.J."/>
            <person name="Thomas B.C."/>
            <person name="Singh A."/>
            <person name="Wilkins M.J."/>
            <person name="Karaoz U."/>
            <person name="Brodie E.L."/>
            <person name="Williams K.H."/>
            <person name="Hubbard S.S."/>
            <person name="Banfield J.F."/>
        </authorList>
    </citation>
    <scope>NUCLEOTIDE SEQUENCE [LARGE SCALE GENOMIC DNA]</scope>
</reference>
<keyword evidence="1" id="KW-0472">Membrane</keyword>
<keyword evidence="1" id="KW-1133">Transmembrane helix</keyword>
<dbReference type="Proteomes" id="UP000177026">
    <property type="component" value="Unassembled WGS sequence"/>
</dbReference>
<feature type="transmembrane region" description="Helical" evidence="1">
    <location>
        <begin position="12"/>
        <end position="31"/>
    </location>
</feature>
<keyword evidence="1" id="KW-0812">Transmembrane</keyword>
<organism evidence="2 3">
    <name type="scientific">Candidatus Roizmanbacteria bacterium RIFCSPHIGHO2_01_FULL_39_8</name>
    <dbReference type="NCBI Taxonomy" id="1802033"/>
    <lineage>
        <taxon>Bacteria</taxon>
        <taxon>Candidatus Roizmaniibacteriota</taxon>
    </lineage>
</organism>
<sequence length="348" mass="39660">MSLTELSYYLRKFLPFGILILLIILILYYLVQLAILSIQPEQKTNISLDPVFGKIKPPILGKTTSSAGLNYTIDTLEGTPITATSSADVYFLPTSPVRFGYREKIYLMAKTLGFDTEVVKHKLEGKEAVFKDENQTLTIDITNFNFTYEYSFENHPDIFEGAQAPDKTISISNAIEFLKTVDRYPAELTQGKTNAILIKYDPALRKIFLTKEELSANMIEIDFYRPDMGSYIVVSPEYYNSQNYVMMVQSSSGYKIVKAQVHFYEKSEAQIGIYPIKTGDAAWQALKTGKGWAIQNPNVLRDVVIKEMFMGYLDPDIYQEYLQPVYVFLGENNFVAYVPAVADEYFIE</sequence>
<protein>
    <submittedName>
        <fullName evidence="2">Uncharacterized protein</fullName>
    </submittedName>
</protein>